<dbReference type="Proteomes" id="UP000719412">
    <property type="component" value="Unassembled WGS sequence"/>
</dbReference>
<protein>
    <recommendedName>
        <fullName evidence="3">Chromo domain-containing protein</fullName>
    </recommendedName>
</protein>
<reference evidence="1" key="2">
    <citation type="submission" date="2021-08" db="EMBL/GenBank/DDBJ databases">
        <authorList>
            <person name="Eriksson T."/>
        </authorList>
    </citation>
    <scope>NUCLEOTIDE SEQUENCE</scope>
    <source>
        <strain evidence="1">Stoneville</strain>
        <tissue evidence="1">Whole head</tissue>
    </source>
</reference>
<evidence type="ECO:0000313" key="2">
    <source>
        <dbReference type="Proteomes" id="UP000719412"/>
    </source>
</evidence>
<keyword evidence="2" id="KW-1185">Reference proteome</keyword>
<comment type="caution">
    <text evidence="1">The sequence shown here is derived from an EMBL/GenBank/DDBJ whole genome shotgun (WGS) entry which is preliminary data.</text>
</comment>
<name>A0A8J6LCQ3_TENMO</name>
<organism evidence="1 2">
    <name type="scientific">Tenebrio molitor</name>
    <name type="common">Yellow mealworm beetle</name>
    <dbReference type="NCBI Taxonomy" id="7067"/>
    <lineage>
        <taxon>Eukaryota</taxon>
        <taxon>Metazoa</taxon>
        <taxon>Ecdysozoa</taxon>
        <taxon>Arthropoda</taxon>
        <taxon>Hexapoda</taxon>
        <taxon>Insecta</taxon>
        <taxon>Pterygota</taxon>
        <taxon>Neoptera</taxon>
        <taxon>Endopterygota</taxon>
        <taxon>Coleoptera</taxon>
        <taxon>Polyphaga</taxon>
        <taxon>Cucujiformia</taxon>
        <taxon>Tenebrionidae</taxon>
        <taxon>Tenebrio</taxon>
    </lineage>
</organism>
<dbReference type="AlphaFoldDB" id="A0A8J6LCQ3"/>
<gene>
    <name evidence="1" type="ORF">GEV33_005372</name>
</gene>
<reference evidence="1" key="1">
    <citation type="journal article" date="2020" name="J Insects Food Feed">
        <title>The yellow mealworm (Tenebrio molitor) genome: a resource for the emerging insects as food and feed industry.</title>
        <authorList>
            <person name="Eriksson T."/>
            <person name="Andere A."/>
            <person name="Kelstrup H."/>
            <person name="Emery V."/>
            <person name="Picard C."/>
        </authorList>
    </citation>
    <scope>NUCLEOTIDE SEQUENCE</scope>
    <source>
        <strain evidence="1">Stoneville</strain>
        <tissue evidence="1">Whole head</tissue>
    </source>
</reference>
<evidence type="ECO:0008006" key="3">
    <source>
        <dbReference type="Google" id="ProtNLM"/>
    </source>
</evidence>
<dbReference type="EMBL" id="JABDTM020019540">
    <property type="protein sequence ID" value="KAH0817419.1"/>
    <property type="molecule type" value="Genomic_DNA"/>
</dbReference>
<evidence type="ECO:0000313" key="1">
    <source>
        <dbReference type="EMBL" id="KAH0817419.1"/>
    </source>
</evidence>
<sequence>MFESANTGKKVKLTNPYLLKDMNGKDILGGFYEMELQKVKHPDVYLVEKVLKKKGKKLYVKWLGFDEIPLAARLGSRYSFGFLCFTALQRHIVRTLQWAENENSSSVSLNWNTDWTVTFLGVEVGTGRGLVTVAPAKGTRTPGPRLLAHRPGIVATVPLDTAEQRRDASPALLVPVAKGNTLTAKYETCTVRHQLIVVMSTARAA</sequence>
<accession>A0A8J6LCQ3</accession>
<proteinExistence type="predicted"/>